<comment type="pathway">
    <text evidence="5">Amine and polyamine biosynthesis; putrescine biosynthesis via L-ornithine pathway; putrescine from L-ornithine: step 1/1.</text>
</comment>
<evidence type="ECO:0000256" key="2">
    <source>
        <dbReference type="ARBA" id="ARBA00008872"/>
    </source>
</evidence>
<sequence>MSPHLAAWFAGAGLDRAHLAIDLAAVGARYRALSAALSPTHIHYAVKANPEAPVLRLLAEAGANFDVASRGEIDMCLALGIAADRLSFGNTVKKRADIAHAYAKGVRLFAFDSAGELDKLADAAPGALIYCRLLTDGAGADWPLSRKFGCADAMAEDLLRAAHGRGFTDLGISFHVGSQQTRLAAWDAVLDRVAALYDRLAADGIHLSLVNIGGGFPARYRGPAPDPIRYAEAVAAAVAARFGSARPVAVIAEPGRGLVADAGVIEAEVMLVAEKGDGDPRRWVTLDIGKFTGLAETMDEAIKYRILTPHDGGPTGPVVLSGPTCDSADVLYEQTDIRLPLALREGDRVYILGCGAYTQTYSSVGFNGFDPLGCSCV</sequence>
<comment type="cofactor">
    <cofactor evidence="1 8">
        <name>pyridoxal 5'-phosphate</name>
        <dbReference type="ChEBI" id="CHEBI:597326"/>
    </cofactor>
</comment>
<gene>
    <name evidence="11" type="ORF">KAJ83_04730</name>
</gene>
<dbReference type="PANTHER" id="PTHR11482">
    <property type="entry name" value="ARGININE/DIAMINOPIMELATE/ORNITHINE DECARBOXYLASE"/>
    <property type="match status" value="1"/>
</dbReference>
<dbReference type="EC" id="4.1.1.17" evidence="6"/>
<evidence type="ECO:0000256" key="8">
    <source>
        <dbReference type="PIRSR" id="PIRSR600183-50"/>
    </source>
</evidence>
<keyword evidence="12" id="KW-1185">Reference proteome</keyword>
<evidence type="ECO:0000313" key="11">
    <source>
        <dbReference type="EMBL" id="MBP5856302.1"/>
    </source>
</evidence>
<dbReference type="PROSITE" id="PS50088">
    <property type="entry name" value="ANK_REPEAT"/>
    <property type="match status" value="1"/>
</dbReference>
<dbReference type="Gene3D" id="3.20.20.10">
    <property type="entry name" value="Alanine racemase"/>
    <property type="match status" value="1"/>
</dbReference>
<dbReference type="CDD" id="cd00622">
    <property type="entry name" value="PLPDE_III_ODC"/>
    <property type="match status" value="1"/>
</dbReference>
<name>A0A8J7V1Y5_9PROT</name>
<dbReference type="PRINTS" id="PR01179">
    <property type="entry name" value="ODADCRBXLASE"/>
</dbReference>
<dbReference type="EMBL" id="JAGMWN010000002">
    <property type="protein sequence ID" value="MBP5856302.1"/>
    <property type="molecule type" value="Genomic_DNA"/>
</dbReference>
<evidence type="ECO:0000259" key="10">
    <source>
        <dbReference type="Pfam" id="PF02784"/>
    </source>
</evidence>
<evidence type="ECO:0000256" key="9">
    <source>
        <dbReference type="PROSITE-ProRule" id="PRU00023"/>
    </source>
</evidence>
<organism evidence="11 12">
    <name type="scientific">Marivibrio halodurans</name>
    <dbReference type="NCBI Taxonomy" id="2039722"/>
    <lineage>
        <taxon>Bacteria</taxon>
        <taxon>Pseudomonadati</taxon>
        <taxon>Pseudomonadota</taxon>
        <taxon>Alphaproteobacteria</taxon>
        <taxon>Rhodospirillales</taxon>
        <taxon>Rhodospirillaceae</taxon>
        <taxon>Marivibrio</taxon>
    </lineage>
</organism>
<dbReference type="FunFam" id="3.20.20.10:FF:000008">
    <property type="entry name" value="Ornithine decarboxylase"/>
    <property type="match status" value="1"/>
</dbReference>
<comment type="catalytic activity">
    <reaction evidence="7">
        <text>L-ornithine + H(+) = putrescine + CO2</text>
        <dbReference type="Rhea" id="RHEA:22964"/>
        <dbReference type="ChEBI" id="CHEBI:15378"/>
        <dbReference type="ChEBI" id="CHEBI:16526"/>
        <dbReference type="ChEBI" id="CHEBI:46911"/>
        <dbReference type="ChEBI" id="CHEBI:326268"/>
        <dbReference type="EC" id="4.1.1.17"/>
    </reaction>
</comment>
<evidence type="ECO:0000313" key="12">
    <source>
        <dbReference type="Proteomes" id="UP000672602"/>
    </source>
</evidence>
<dbReference type="PANTHER" id="PTHR11482:SF6">
    <property type="entry name" value="ORNITHINE DECARBOXYLASE 1-RELATED"/>
    <property type="match status" value="1"/>
</dbReference>
<feature type="active site" description="Proton donor" evidence="8">
    <location>
        <position position="325"/>
    </location>
</feature>
<protein>
    <recommendedName>
        <fullName evidence="6">ornithine decarboxylase</fullName>
        <ecNumber evidence="6">4.1.1.17</ecNumber>
    </recommendedName>
</protein>
<keyword evidence="3 8" id="KW-0663">Pyridoxal phosphate</keyword>
<dbReference type="GO" id="GO:0005737">
    <property type="term" value="C:cytoplasm"/>
    <property type="evidence" value="ECO:0007669"/>
    <property type="project" value="TreeGrafter"/>
</dbReference>
<evidence type="ECO:0000256" key="6">
    <source>
        <dbReference type="ARBA" id="ARBA00034138"/>
    </source>
</evidence>
<evidence type="ECO:0000256" key="3">
    <source>
        <dbReference type="ARBA" id="ARBA00022898"/>
    </source>
</evidence>
<accession>A0A8J7V1Y5</accession>
<dbReference type="InterPro" id="IPR029066">
    <property type="entry name" value="PLP-binding_barrel"/>
</dbReference>
<feature type="repeat" description="ANK" evidence="9">
    <location>
        <begin position="37"/>
        <end position="70"/>
    </location>
</feature>
<feature type="domain" description="Orn/DAP/Arg decarboxylase 2 N-terminal" evidence="10">
    <location>
        <begin position="24"/>
        <end position="260"/>
    </location>
</feature>
<dbReference type="Pfam" id="PF02784">
    <property type="entry name" value="Orn_Arg_deC_N"/>
    <property type="match status" value="1"/>
</dbReference>
<keyword evidence="9" id="KW-0040">ANK repeat</keyword>
<dbReference type="PROSITE" id="PS00878">
    <property type="entry name" value="ODR_DC_2_1"/>
    <property type="match status" value="1"/>
</dbReference>
<dbReference type="InterPro" id="IPR002110">
    <property type="entry name" value="Ankyrin_rpt"/>
</dbReference>
<dbReference type="SUPFAM" id="SSF51419">
    <property type="entry name" value="PLP-binding barrel"/>
    <property type="match status" value="1"/>
</dbReference>
<dbReference type="AlphaFoldDB" id="A0A8J7V1Y5"/>
<dbReference type="InterPro" id="IPR002433">
    <property type="entry name" value="Orn_de-COase"/>
</dbReference>
<evidence type="ECO:0000256" key="1">
    <source>
        <dbReference type="ARBA" id="ARBA00001933"/>
    </source>
</evidence>
<proteinExistence type="inferred from homology"/>
<dbReference type="GO" id="GO:0033387">
    <property type="term" value="P:putrescine biosynthetic process from arginine, via ornithine"/>
    <property type="evidence" value="ECO:0007669"/>
    <property type="project" value="TreeGrafter"/>
</dbReference>
<reference evidence="11" key="1">
    <citation type="submission" date="2021-04" db="EMBL/GenBank/DDBJ databases">
        <authorList>
            <person name="Zhang D.-C."/>
        </authorList>
    </citation>
    <scope>NUCLEOTIDE SEQUENCE</scope>
    <source>
        <strain evidence="11">CGMCC 1.15697</strain>
    </source>
</reference>
<evidence type="ECO:0000256" key="5">
    <source>
        <dbReference type="ARBA" id="ARBA00034115"/>
    </source>
</evidence>
<dbReference type="InterPro" id="IPR009006">
    <property type="entry name" value="Ala_racemase/Decarboxylase_C"/>
</dbReference>
<feature type="modified residue" description="N6-(pyridoxal phosphate)lysine" evidence="8">
    <location>
        <position position="47"/>
    </location>
</feature>
<dbReference type="FunFam" id="2.40.37.10:FF:000004">
    <property type="entry name" value="Ornithine decarboxylase"/>
    <property type="match status" value="1"/>
</dbReference>
<dbReference type="SUPFAM" id="SSF50621">
    <property type="entry name" value="Alanine racemase C-terminal domain-like"/>
    <property type="match status" value="1"/>
</dbReference>
<dbReference type="Gene3D" id="2.40.37.10">
    <property type="entry name" value="Lyase, Ornithine Decarboxylase, Chain A, domain 1"/>
    <property type="match status" value="1"/>
</dbReference>
<dbReference type="InterPro" id="IPR022644">
    <property type="entry name" value="De-COase2_N"/>
</dbReference>
<evidence type="ECO:0000256" key="7">
    <source>
        <dbReference type="ARBA" id="ARBA00049127"/>
    </source>
</evidence>
<dbReference type="InterPro" id="IPR022653">
    <property type="entry name" value="De-COase2_pyr-phos_BS"/>
</dbReference>
<comment type="similarity">
    <text evidence="2">Belongs to the Orn/Lys/Arg decarboxylase class-II family.</text>
</comment>
<evidence type="ECO:0000256" key="4">
    <source>
        <dbReference type="ARBA" id="ARBA00023239"/>
    </source>
</evidence>
<comment type="caution">
    <text evidence="11">The sequence shown here is derived from an EMBL/GenBank/DDBJ whole genome shotgun (WGS) entry which is preliminary data.</text>
</comment>
<keyword evidence="4" id="KW-0456">Lyase</keyword>
<dbReference type="PRINTS" id="PR01182">
    <property type="entry name" value="ORNDCRBXLASE"/>
</dbReference>
<dbReference type="Proteomes" id="UP000672602">
    <property type="component" value="Unassembled WGS sequence"/>
</dbReference>
<dbReference type="GO" id="GO:0004586">
    <property type="term" value="F:ornithine decarboxylase activity"/>
    <property type="evidence" value="ECO:0007669"/>
    <property type="project" value="UniProtKB-EC"/>
</dbReference>
<dbReference type="InterPro" id="IPR000183">
    <property type="entry name" value="Orn/DAP/Arg_de-COase"/>
</dbReference>